<keyword evidence="5" id="KW-0378">Hydrolase</keyword>
<comment type="caution">
    <text evidence="7">The sequence shown here is derived from an EMBL/GenBank/DDBJ whole genome shotgun (WGS) entry which is preliminary data.</text>
</comment>
<keyword evidence="8" id="KW-1185">Reference proteome</keyword>
<dbReference type="GO" id="GO:0006281">
    <property type="term" value="P:DNA repair"/>
    <property type="evidence" value="ECO:0007669"/>
    <property type="project" value="InterPro"/>
</dbReference>
<evidence type="ECO:0000256" key="3">
    <source>
        <dbReference type="ARBA" id="ARBA00022722"/>
    </source>
</evidence>
<dbReference type="EMBL" id="BMAT01010066">
    <property type="protein sequence ID" value="GFS19385.1"/>
    <property type="molecule type" value="Genomic_DNA"/>
</dbReference>
<organism evidence="7 8">
    <name type="scientific">Elysia marginata</name>
    <dbReference type="NCBI Taxonomy" id="1093978"/>
    <lineage>
        <taxon>Eukaryota</taxon>
        <taxon>Metazoa</taxon>
        <taxon>Spiralia</taxon>
        <taxon>Lophotrochozoa</taxon>
        <taxon>Mollusca</taxon>
        <taxon>Gastropoda</taxon>
        <taxon>Heterobranchia</taxon>
        <taxon>Euthyneura</taxon>
        <taxon>Panpulmonata</taxon>
        <taxon>Sacoglossa</taxon>
        <taxon>Placobranchoidea</taxon>
        <taxon>Plakobranchidae</taxon>
        <taxon>Elysia</taxon>
    </lineage>
</organism>
<dbReference type="GO" id="GO:0005730">
    <property type="term" value="C:nucleolus"/>
    <property type="evidence" value="ECO:0007669"/>
    <property type="project" value="TreeGrafter"/>
</dbReference>
<dbReference type="Gene3D" id="3.30.2170.10">
    <property type="entry name" value="archaeoglobus fulgidus dsm 4304 superfamily"/>
    <property type="match status" value="1"/>
</dbReference>
<protein>
    <submittedName>
        <fullName evidence="7">Endonuclease V</fullName>
    </submittedName>
</protein>
<evidence type="ECO:0000256" key="4">
    <source>
        <dbReference type="ARBA" id="ARBA00022759"/>
    </source>
</evidence>
<sequence>MEFCKKCGILLNISLILDKSTEFCTPCFEASNRTDFGACECELCGPRHQDNTLSLQEDSTSSDLSIYCKVNPTQKPLLQKTQKKHKKYQNKSIQQSGLSKKSEFRSLQYSEDFPSLPSYENRITQFDVNVGSSALYLNEGQWSSVEKNWPSQEKEACTSFPEPLEDWGDANLVSPFGRPDDWSLAAQHCSSPFDNMGLTSSISKTPKANSDAGNSEVTNKHSSHNKGKNYHIMEEVRVTWERYAMYRFGLACHLGVVLDIPTMGVAKSLISAQGISEDEDHKKMKRTLAGAGDNFDLVSDSGEVLGNCLRVHDGAPNPVYISVGHRVSLESAKWLALECSMYRIPEPVRRADLDSREYLRQGKTCPEEFVYSGDEMEQ</sequence>
<dbReference type="GO" id="GO:0003727">
    <property type="term" value="F:single-stranded RNA binding"/>
    <property type="evidence" value="ECO:0007669"/>
    <property type="project" value="TreeGrafter"/>
</dbReference>
<gene>
    <name evidence="7" type="ORF">ElyMa_005030800</name>
</gene>
<name>A0AAV4JC47_9GAST</name>
<proteinExistence type="predicted"/>
<dbReference type="PANTHER" id="PTHR28511">
    <property type="entry name" value="ENDONUCLEASE V"/>
    <property type="match status" value="1"/>
</dbReference>
<evidence type="ECO:0000256" key="5">
    <source>
        <dbReference type="ARBA" id="ARBA00022801"/>
    </source>
</evidence>
<feature type="compositionally biased region" description="Polar residues" evidence="6">
    <location>
        <begin position="200"/>
        <end position="217"/>
    </location>
</feature>
<evidence type="ECO:0000313" key="7">
    <source>
        <dbReference type="EMBL" id="GFS19385.1"/>
    </source>
</evidence>
<feature type="region of interest" description="Disordered" evidence="6">
    <location>
        <begin position="200"/>
        <end position="226"/>
    </location>
</feature>
<dbReference type="GO" id="GO:0016891">
    <property type="term" value="F:RNA endonuclease activity producing 5'-phosphomonoesters, hydrolytic mechanism"/>
    <property type="evidence" value="ECO:0007669"/>
    <property type="project" value="TreeGrafter"/>
</dbReference>
<dbReference type="GO" id="GO:0005737">
    <property type="term" value="C:cytoplasm"/>
    <property type="evidence" value="ECO:0007669"/>
    <property type="project" value="UniProtKB-SubCell"/>
</dbReference>
<evidence type="ECO:0000256" key="2">
    <source>
        <dbReference type="ARBA" id="ARBA00022490"/>
    </source>
</evidence>
<dbReference type="InterPro" id="IPR007581">
    <property type="entry name" value="Endonuclease-V"/>
</dbReference>
<keyword evidence="2" id="KW-0963">Cytoplasm</keyword>
<keyword evidence="3" id="KW-0540">Nuclease</keyword>
<evidence type="ECO:0000313" key="8">
    <source>
        <dbReference type="Proteomes" id="UP000762676"/>
    </source>
</evidence>
<evidence type="ECO:0000256" key="6">
    <source>
        <dbReference type="SAM" id="MobiDB-lite"/>
    </source>
</evidence>
<reference evidence="7 8" key="1">
    <citation type="journal article" date="2021" name="Elife">
        <title>Chloroplast acquisition without the gene transfer in kleptoplastic sea slugs, Plakobranchus ocellatus.</title>
        <authorList>
            <person name="Maeda T."/>
            <person name="Takahashi S."/>
            <person name="Yoshida T."/>
            <person name="Shimamura S."/>
            <person name="Takaki Y."/>
            <person name="Nagai Y."/>
            <person name="Toyoda A."/>
            <person name="Suzuki Y."/>
            <person name="Arimoto A."/>
            <person name="Ishii H."/>
            <person name="Satoh N."/>
            <person name="Nishiyama T."/>
            <person name="Hasebe M."/>
            <person name="Maruyama T."/>
            <person name="Minagawa J."/>
            <person name="Obokata J."/>
            <person name="Shigenobu S."/>
        </authorList>
    </citation>
    <scope>NUCLEOTIDE SEQUENCE [LARGE SCALE GENOMIC DNA]</scope>
</reference>
<dbReference type="PANTHER" id="PTHR28511:SF1">
    <property type="entry name" value="ENDONUCLEASE V"/>
    <property type="match status" value="1"/>
</dbReference>
<dbReference type="Pfam" id="PF04493">
    <property type="entry name" value="Endonuclease_5"/>
    <property type="match status" value="1"/>
</dbReference>
<comment type="subcellular location">
    <subcellularLocation>
        <location evidence="1">Cytoplasm</location>
    </subcellularLocation>
</comment>
<evidence type="ECO:0000256" key="1">
    <source>
        <dbReference type="ARBA" id="ARBA00004496"/>
    </source>
</evidence>
<keyword evidence="4 7" id="KW-0255">Endonuclease</keyword>
<accession>A0AAV4JC47</accession>
<dbReference type="AlphaFoldDB" id="A0AAV4JC47"/>
<dbReference type="Proteomes" id="UP000762676">
    <property type="component" value="Unassembled WGS sequence"/>
</dbReference>